<keyword evidence="5 6" id="KW-0472">Membrane</keyword>
<evidence type="ECO:0000256" key="6">
    <source>
        <dbReference type="SAM" id="Phobius"/>
    </source>
</evidence>
<dbReference type="InterPro" id="IPR002293">
    <property type="entry name" value="AA/rel_permease1"/>
</dbReference>
<feature type="transmembrane region" description="Helical" evidence="6">
    <location>
        <begin position="441"/>
        <end position="465"/>
    </location>
</feature>
<feature type="transmembrane region" description="Helical" evidence="6">
    <location>
        <begin position="347"/>
        <end position="365"/>
    </location>
</feature>
<evidence type="ECO:0000313" key="8">
    <source>
        <dbReference type="Proteomes" id="UP001597260"/>
    </source>
</evidence>
<evidence type="ECO:0000256" key="2">
    <source>
        <dbReference type="ARBA" id="ARBA00022475"/>
    </source>
</evidence>
<feature type="transmembrane region" description="Helical" evidence="6">
    <location>
        <begin position="411"/>
        <end position="429"/>
    </location>
</feature>
<feature type="transmembrane region" description="Helical" evidence="6">
    <location>
        <begin position="21"/>
        <end position="42"/>
    </location>
</feature>
<reference evidence="8" key="1">
    <citation type="journal article" date="2019" name="Int. J. Syst. Evol. Microbiol.">
        <title>The Global Catalogue of Microorganisms (GCM) 10K type strain sequencing project: providing services to taxonomists for standard genome sequencing and annotation.</title>
        <authorList>
            <consortium name="The Broad Institute Genomics Platform"/>
            <consortium name="The Broad Institute Genome Sequencing Center for Infectious Disease"/>
            <person name="Wu L."/>
            <person name="Ma J."/>
        </authorList>
    </citation>
    <scope>NUCLEOTIDE SEQUENCE [LARGE SCALE GENOMIC DNA]</scope>
    <source>
        <strain evidence="8">JCM 31037</strain>
    </source>
</reference>
<feature type="transmembrane region" description="Helical" evidence="6">
    <location>
        <begin position="239"/>
        <end position="259"/>
    </location>
</feature>
<feature type="transmembrane region" description="Helical" evidence="6">
    <location>
        <begin position="201"/>
        <end position="227"/>
    </location>
</feature>
<protein>
    <submittedName>
        <fullName evidence="7">APC family permease</fullName>
    </submittedName>
</protein>
<gene>
    <name evidence="7" type="ORF">ACFQ4H_19245</name>
</gene>
<feature type="transmembrane region" description="Helical" evidence="6">
    <location>
        <begin position="162"/>
        <end position="181"/>
    </location>
</feature>
<feature type="transmembrane region" description="Helical" evidence="6">
    <location>
        <begin position="136"/>
        <end position="155"/>
    </location>
</feature>
<evidence type="ECO:0000256" key="3">
    <source>
        <dbReference type="ARBA" id="ARBA00022692"/>
    </source>
</evidence>
<dbReference type="PANTHER" id="PTHR42770">
    <property type="entry name" value="AMINO ACID TRANSPORTER-RELATED"/>
    <property type="match status" value="1"/>
</dbReference>
<keyword evidence="8" id="KW-1185">Reference proteome</keyword>
<dbReference type="Proteomes" id="UP001597260">
    <property type="component" value="Unassembled WGS sequence"/>
</dbReference>
<organism evidence="7 8">
    <name type="scientific">Micromonospora sonneratiae</name>
    <dbReference type="NCBI Taxonomy" id="1184706"/>
    <lineage>
        <taxon>Bacteria</taxon>
        <taxon>Bacillati</taxon>
        <taxon>Actinomycetota</taxon>
        <taxon>Actinomycetes</taxon>
        <taxon>Micromonosporales</taxon>
        <taxon>Micromonosporaceae</taxon>
        <taxon>Micromonospora</taxon>
    </lineage>
</organism>
<dbReference type="EMBL" id="JBHTMP010000029">
    <property type="protein sequence ID" value="MFD1323227.1"/>
    <property type="molecule type" value="Genomic_DNA"/>
</dbReference>
<name>A0ABW3YFG8_9ACTN</name>
<dbReference type="PANTHER" id="PTHR42770:SF16">
    <property type="entry name" value="AMINO ACID PERMEASE"/>
    <property type="match status" value="1"/>
</dbReference>
<evidence type="ECO:0000313" key="7">
    <source>
        <dbReference type="EMBL" id="MFD1323227.1"/>
    </source>
</evidence>
<sequence length="509" mass="52405">MSVPVPSDPVAATLAAGRLGVPAVVFFVMSAATPLTVVAGVVTTGYATTGLTGIPVAFLLIGVVLAVFAVGYVAMARRMANAGAFYAYIARGVGRPVGVGAAWVALVSYNALQVGLYGAIGSAIGPLIEQWLDVRVAWWLIALAGWAVTAVLGLLRVDINGTVLAVLLLAEVAVIVVYSVADLAHPAADAISTSALSPGNLVGPGVGAILALAVLGFVGFESAVVFSEESKDPQRTVPTATYIAVGGTALLYAFASWAMTVATGPDQIVARSQTDGPELIFNLAEGHLGPTVVTVGHTLFATSIVAAMISFHNTTARYMFALGRERVLPAVMARTTRRGNAPRNASLVQSGIGFAVIAVYAFGGWDPLVHLFFWGGTSGGLGVLLLITATAVAVPVFFTRHPGGENTWRRVTAPAVALLALAVVLYLAVRNFGTLLGVPPGHWLAWAVPATLVSIGVAGTGWGVVLRATRPSVYAAIGLGAKATGVGPAPARRTRVYRSVPARQEETLR</sequence>
<feature type="transmembrane region" description="Helical" evidence="6">
    <location>
        <begin position="371"/>
        <end position="399"/>
    </location>
</feature>
<feature type="transmembrane region" description="Helical" evidence="6">
    <location>
        <begin position="97"/>
        <end position="124"/>
    </location>
</feature>
<dbReference type="Pfam" id="PF13520">
    <property type="entry name" value="AA_permease_2"/>
    <property type="match status" value="1"/>
</dbReference>
<keyword evidence="2" id="KW-1003">Cell membrane</keyword>
<dbReference type="PIRSF" id="PIRSF006060">
    <property type="entry name" value="AA_transporter"/>
    <property type="match status" value="1"/>
</dbReference>
<evidence type="ECO:0000256" key="1">
    <source>
        <dbReference type="ARBA" id="ARBA00004651"/>
    </source>
</evidence>
<dbReference type="RefSeq" id="WP_377572379.1">
    <property type="nucleotide sequence ID" value="NZ_JBHTMP010000029.1"/>
</dbReference>
<proteinExistence type="predicted"/>
<evidence type="ECO:0000256" key="4">
    <source>
        <dbReference type="ARBA" id="ARBA00022989"/>
    </source>
</evidence>
<keyword evidence="4 6" id="KW-1133">Transmembrane helix</keyword>
<feature type="transmembrane region" description="Helical" evidence="6">
    <location>
        <begin position="291"/>
        <end position="311"/>
    </location>
</feature>
<keyword evidence="3 6" id="KW-0812">Transmembrane</keyword>
<accession>A0ABW3YFG8</accession>
<comment type="subcellular location">
    <subcellularLocation>
        <location evidence="1">Cell membrane</location>
        <topology evidence="1">Multi-pass membrane protein</topology>
    </subcellularLocation>
</comment>
<feature type="transmembrane region" description="Helical" evidence="6">
    <location>
        <begin position="54"/>
        <end position="76"/>
    </location>
</feature>
<dbReference type="InterPro" id="IPR050367">
    <property type="entry name" value="APC_superfamily"/>
</dbReference>
<comment type="caution">
    <text evidence="7">The sequence shown here is derived from an EMBL/GenBank/DDBJ whole genome shotgun (WGS) entry which is preliminary data.</text>
</comment>
<dbReference type="Gene3D" id="1.20.1740.10">
    <property type="entry name" value="Amino acid/polyamine transporter I"/>
    <property type="match status" value="1"/>
</dbReference>
<evidence type="ECO:0000256" key="5">
    <source>
        <dbReference type="ARBA" id="ARBA00023136"/>
    </source>
</evidence>